<dbReference type="EMBL" id="KQ978931">
    <property type="protein sequence ID" value="KYN27463.1"/>
    <property type="molecule type" value="Genomic_DNA"/>
</dbReference>
<evidence type="ECO:0000313" key="2">
    <source>
        <dbReference type="Proteomes" id="UP000078492"/>
    </source>
</evidence>
<evidence type="ECO:0000313" key="1">
    <source>
        <dbReference type="EMBL" id="KYN27463.1"/>
    </source>
</evidence>
<name>A0A151JN39_9HYME</name>
<gene>
    <name evidence="1" type="ORF">ALC57_03172</name>
</gene>
<reference evidence="1 2" key="1">
    <citation type="submission" date="2015-09" db="EMBL/GenBank/DDBJ databases">
        <title>Trachymyrmex cornetzi WGS genome.</title>
        <authorList>
            <person name="Nygaard S."/>
            <person name="Hu H."/>
            <person name="Boomsma J."/>
            <person name="Zhang G."/>
        </authorList>
    </citation>
    <scope>NUCLEOTIDE SEQUENCE [LARGE SCALE GENOMIC DNA]</scope>
    <source>
        <strain evidence="1">Tcor2-1</strain>
        <tissue evidence="1">Whole body</tissue>
    </source>
</reference>
<dbReference type="Proteomes" id="UP000078492">
    <property type="component" value="Unassembled WGS sequence"/>
</dbReference>
<keyword evidence="2" id="KW-1185">Reference proteome</keyword>
<sequence length="62" mass="7012">MLLAYVGNPRRLAALLKISTHGQIRFLSHSFPVIDKAFEQHSQLYVAMTVPSDIWTNCQLAI</sequence>
<dbReference type="AlphaFoldDB" id="A0A151JN39"/>
<organism evidence="1 2">
    <name type="scientific">Trachymyrmex cornetzi</name>
    <dbReference type="NCBI Taxonomy" id="471704"/>
    <lineage>
        <taxon>Eukaryota</taxon>
        <taxon>Metazoa</taxon>
        <taxon>Ecdysozoa</taxon>
        <taxon>Arthropoda</taxon>
        <taxon>Hexapoda</taxon>
        <taxon>Insecta</taxon>
        <taxon>Pterygota</taxon>
        <taxon>Neoptera</taxon>
        <taxon>Endopterygota</taxon>
        <taxon>Hymenoptera</taxon>
        <taxon>Apocrita</taxon>
        <taxon>Aculeata</taxon>
        <taxon>Formicoidea</taxon>
        <taxon>Formicidae</taxon>
        <taxon>Myrmicinae</taxon>
        <taxon>Trachymyrmex</taxon>
    </lineage>
</organism>
<proteinExistence type="predicted"/>
<accession>A0A151JN39</accession>
<protein>
    <submittedName>
        <fullName evidence="1">Uncharacterized protein</fullName>
    </submittedName>
</protein>